<name>A0A2T4MY53_AERVE</name>
<sequence>MKQTAFFSICLIGILSQPALAVDGYKDVKFGASEKELISKGICSMSRAPDYVSGISMWQCHDFRLAGGMTNAYAYFIDGKFSRLGIDLAWGDMAKVSDGLFEKYGPLSSRSTQEQIAALDSQPNALAYIAFDKDTVYISMGTDGNLNKSAMLVYTDPSFDRLSAEKQQAALADAL</sequence>
<organism evidence="2 3">
    <name type="scientific">Aeromonas veronii</name>
    <dbReference type="NCBI Taxonomy" id="654"/>
    <lineage>
        <taxon>Bacteria</taxon>
        <taxon>Pseudomonadati</taxon>
        <taxon>Pseudomonadota</taxon>
        <taxon>Gammaproteobacteria</taxon>
        <taxon>Aeromonadales</taxon>
        <taxon>Aeromonadaceae</taxon>
        <taxon>Aeromonas</taxon>
    </lineage>
</organism>
<evidence type="ECO:0000313" key="3">
    <source>
        <dbReference type="Proteomes" id="UP000241986"/>
    </source>
</evidence>
<evidence type="ECO:0000256" key="1">
    <source>
        <dbReference type="SAM" id="SignalP"/>
    </source>
</evidence>
<dbReference type="EMBL" id="PZKL01000041">
    <property type="protein sequence ID" value="PTH79525.1"/>
    <property type="molecule type" value="Genomic_DNA"/>
</dbReference>
<feature type="chain" id="PRO_5015532747" evidence="1">
    <location>
        <begin position="22"/>
        <end position="175"/>
    </location>
</feature>
<dbReference type="RefSeq" id="WP_107684374.1">
    <property type="nucleotide sequence ID" value="NZ_AP027933.1"/>
</dbReference>
<gene>
    <name evidence="2" type="ORF">DAA48_19680</name>
</gene>
<feature type="signal peptide" evidence="1">
    <location>
        <begin position="1"/>
        <end position="21"/>
    </location>
</feature>
<dbReference type="Proteomes" id="UP000241986">
    <property type="component" value="Unassembled WGS sequence"/>
</dbReference>
<evidence type="ECO:0000313" key="2">
    <source>
        <dbReference type="EMBL" id="PTH79525.1"/>
    </source>
</evidence>
<proteinExistence type="predicted"/>
<keyword evidence="1" id="KW-0732">Signal</keyword>
<protein>
    <submittedName>
        <fullName evidence="2">Uncharacterized protein</fullName>
    </submittedName>
</protein>
<accession>A0A2T4MY53</accession>
<comment type="caution">
    <text evidence="2">The sequence shown here is derived from an EMBL/GenBank/DDBJ whole genome shotgun (WGS) entry which is preliminary data.</text>
</comment>
<reference evidence="2 3" key="1">
    <citation type="submission" date="2018-03" db="EMBL/GenBank/DDBJ databases">
        <title>Aeromonas veronii whole genome sequencing and analysis.</title>
        <authorList>
            <person name="Xie H."/>
            <person name="Liu T."/>
            <person name="Wang K."/>
        </authorList>
    </citation>
    <scope>NUCLEOTIDE SEQUENCE [LARGE SCALE GENOMIC DNA]</scope>
    <source>
        <strain evidence="2 3">XH.VA.1</strain>
    </source>
</reference>
<dbReference type="AlphaFoldDB" id="A0A2T4MY53"/>